<dbReference type="GO" id="GO:0003677">
    <property type="term" value="F:DNA binding"/>
    <property type="evidence" value="ECO:0007669"/>
    <property type="project" value="UniProtKB-KW"/>
</dbReference>
<dbReference type="PANTHER" id="PTHR43132">
    <property type="entry name" value="ARSENICAL RESISTANCE OPERON REPRESSOR ARSR-RELATED"/>
    <property type="match status" value="1"/>
</dbReference>
<sequence>MHRAVQDKNTEYFQRCGEVLNILSNAKRVEVVLALSKNEQSVKQLAHQVDLSQSALSQHLAKMREAGVVETRRHGLVVYYRLIMPELIGLLKEVVLFVKLNSKKA</sequence>
<evidence type="ECO:0000256" key="2">
    <source>
        <dbReference type="ARBA" id="ARBA00023125"/>
    </source>
</evidence>
<dbReference type="InterPro" id="IPR051011">
    <property type="entry name" value="Metal_resp_trans_reg"/>
</dbReference>
<name>A0A4D7Z7J8_AGRTU</name>
<protein>
    <submittedName>
        <fullName evidence="5">Winged helix-turn-helix transcriptional regulator</fullName>
    </submittedName>
</protein>
<dbReference type="EMBL" id="CP039924">
    <property type="protein sequence ID" value="QCL98000.1"/>
    <property type="molecule type" value="Genomic_DNA"/>
</dbReference>
<keyword evidence="3" id="KW-0804">Transcription</keyword>
<evidence type="ECO:0000259" key="4">
    <source>
        <dbReference type="PROSITE" id="PS50987"/>
    </source>
</evidence>
<dbReference type="SUPFAM" id="SSF46785">
    <property type="entry name" value="Winged helix' DNA-binding domain"/>
    <property type="match status" value="1"/>
</dbReference>
<accession>A0A4D7Z7J8</accession>
<evidence type="ECO:0000256" key="1">
    <source>
        <dbReference type="ARBA" id="ARBA00023015"/>
    </source>
</evidence>
<dbReference type="GO" id="GO:0003700">
    <property type="term" value="F:DNA-binding transcription factor activity"/>
    <property type="evidence" value="ECO:0007669"/>
    <property type="project" value="InterPro"/>
</dbReference>
<dbReference type="AlphaFoldDB" id="A0A4D7Z7J8"/>
<evidence type="ECO:0000256" key="3">
    <source>
        <dbReference type="ARBA" id="ARBA00023163"/>
    </source>
</evidence>
<dbReference type="InterPro" id="IPR036388">
    <property type="entry name" value="WH-like_DNA-bd_sf"/>
</dbReference>
<geneLocation type="plasmid" evidence="6">
    <name>patcfbp7129a</name>
</geneLocation>
<dbReference type="PRINTS" id="PR00778">
    <property type="entry name" value="HTHARSR"/>
</dbReference>
<feature type="domain" description="HTH arsR-type" evidence="4">
    <location>
        <begin position="8"/>
        <end position="102"/>
    </location>
</feature>
<reference evidence="5 6" key="1">
    <citation type="submission" date="2019-04" db="EMBL/GenBank/DDBJ databases">
        <title>Complete genome sequence of Agrobacterium tumefaciens CFBP7129.</title>
        <authorList>
            <person name="Haryono M."/>
            <person name="Lin Y.-C."/>
            <person name="Lai E.-M."/>
            <person name="Kuo C.-H."/>
        </authorList>
    </citation>
    <scope>NUCLEOTIDE SEQUENCE [LARGE SCALE GENOMIC DNA]</scope>
    <source>
        <strain evidence="5 6">CFBP7129</strain>
        <plasmid evidence="6">patcfbp7129a</plasmid>
    </source>
</reference>
<dbReference type="PROSITE" id="PS50987">
    <property type="entry name" value="HTH_ARSR_2"/>
    <property type="match status" value="1"/>
</dbReference>
<dbReference type="PANTHER" id="PTHR43132:SF8">
    <property type="entry name" value="HTH-TYPE TRANSCRIPTIONAL REGULATOR KMTR"/>
    <property type="match status" value="1"/>
</dbReference>
<keyword evidence="1" id="KW-0805">Transcription regulation</keyword>
<proteinExistence type="predicted"/>
<organism evidence="5 6">
    <name type="scientific">Agrobacterium tumefaciens</name>
    <dbReference type="NCBI Taxonomy" id="358"/>
    <lineage>
        <taxon>Bacteria</taxon>
        <taxon>Pseudomonadati</taxon>
        <taxon>Pseudomonadota</taxon>
        <taxon>Alphaproteobacteria</taxon>
        <taxon>Hyphomicrobiales</taxon>
        <taxon>Rhizobiaceae</taxon>
        <taxon>Rhizobium/Agrobacterium group</taxon>
        <taxon>Agrobacterium</taxon>
        <taxon>Agrobacterium tumefaciens complex</taxon>
    </lineage>
</organism>
<dbReference type="InterPro" id="IPR011991">
    <property type="entry name" value="ArsR-like_HTH"/>
</dbReference>
<dbReference type="NCBIfam" id="NF033788">
    <property type="entry name" value="HTH_metalloreg"/>
    <property type="match status" value="1"/>
</dbReference>
<dbReference type="SMART" id="SM00418">
    <property type="entry name" value="HTH_ARSR"/>
    <property type="match status" value="1"/>
</dbReference>
<keyword evidence="5" id="KW-0614">Plasmid</keyword>
<dbReference type="Gene3D" id="1.10.10.10">
    <property type="entry name" value="Winged helix-like DNA-binding domain superfamily/Winged helix DNA-binding domain"/>
    <property type="match status" value="1"/>
</dbReference>
<dbReference type="InterPro" id="IPR036390">
    <property type="entry name" value="WH_DNA-bd_sf"/>
</dbReference>
<dbReference type="CDD" id="cd00090">
    <property type="entry name" value="HTH_ARSR"/>
    <property type="match status" value="1"/>
</dbReference>
<evidence type="ECO:0000313" key="5">
    <source>
        <dbReference type="EMBL" id="QCL98000.1"/>
    </source>
</evidence>
<gene>
    <name evidence="5" type="ORF">CFBP7129_26090</name>
</gene>
<dbReference type="InterPro" id="IPR001845">
    <property type="entry name" value="HTH_ArsR_DNA-bd_dom"/>
</dbReference>
<dbReference type="Pfam" id="PF01022">
    <property type="entry name" value="HTH_5"/>
    <property type="match status" value="1"/>
</dbReference>
<dbReference type="Proteomes" id="UP000298649">
    <property type="component" value="Plasmid pAtCFBP7129a"/>
</dbReference>
<evidence type="ECO:0000313" key="6">
    <source>
        <dbReference type="Proteomes" id="UP000298649"/>
    </source>
</evidence>
<keyword evidence="2" id="KW-0238">DNA-binding</keyword>